<feature type="chain" id="PRO_5045805996" description="PET hydrolase/cutinase-like domain-containing protein" evidence="1">
    <location>
        <begin position="20"/>
        <end position="320"/>
    </location>
</feature>
<accession>A0ABU8S5Q1</accession>
<dbReference type="RefSeq" id="WP_339964530.1">
    <property type="nucleotide sequence ID" value="NZ_JBBHJY010000001.1"/>
</dbReference>
<proteinExistence type="predicted"/>
<feature type="domain" description="PET hydrolase/cutinase-like" evidence="2">
    <location>
        <begin position="139"/>
        <end position="198"/>
    </location>
</feature>
<evidence type="ECO:0000256" key="1">
    <source>
        <dbReference type="SAM" id="SignalP"/>
    </source>
</evidence>
<evidence type="ECO:0000313" key="3">
    <source>
        <dbReference type="EMBL" id="MEJ6008859.1"/>
    </source>
</evidence>
<feature type="signal peptide" evidence="1">
    <location>
        <begin position="1"/>
        <end position="19"/>
    </location>
</feature>
<dbReference type="SUPFAM" id="SSF53474">
    <property type="entry name" value="alpha/beta-Hydrolases"/>
    <property type="match status" value="1"/>
</dbReference>
<dbReference type="InterPro" id="IPR041127">
    <property type="entry name" value="PET_hydrolase/cutinase-like"/>
</dbReference>
<dbReference type="InterPro" id="IPR029058">
    <property type="entry name" value="AB_hydrolase_fold"/>
</dbReference>
<dbReference type="Gene3D" id="3.40.50.1820">
    <property type="entry name" value="alpha/beta hydrolase"/>
    <property type="match status" value="1"/>
</dbReference>
<sequence length="320" mass="34257">MIRKLAAMALALSAMPLAAQTTPPPKAEPKPFGIVGAPGGSGAMPAVAEYLAAMPDHTFYHPAVMPKERLPIVLWGNGGCADNSLSAAAFLREVSSQGYFIVVPGPPRSERPMTAPVRMTEPPAVDADRNAQIAKRGPDATSPEQILAGLDWVTKQNADPKSPWFGKLDPSRVAVMGHSCGGLQSIRVSADPRIKATVLFNSGVFNNAMEGRSALSITKKELLKLHAPIAYIIGGPADIAWPQAIDDGARIVHVPVFFAHSPIGHSGTFWTAPNGGEYGVIARKWLNFHLKGRAKDGLYFRGRNCGLCTKTDWSVPRPLW</sequence>
<keyword evidence="4" id="KW-1185">Reference proteome</keyword>
<evidence type="ECO:0000313" key="4">
    <source>
        <dbReference type="Proteomes" id="UP001379235"/>
    </source>
</evidence>
<organism evidence="3 4">
    <name type="scientific">Novosphingobium aquae</name>
    <dbReference type="NCBI Taxonomy" id="3133435"/>
    <lineage>
        <taxon>Bacteria</taxon>
        <taxon>Pseudomonadati</taxon>
        <taxon>Pseudomonadota</taxon>
        <taxon>Alphaproteobacteria</taxon>
        <taxon>Sphingomonadales</taxon>
        <taxon>Sphingomonadaceae</taxon>
        <taxon>Novosphingobium</taxon>
    </lineage>
</organism>
<reference evidence="3 4" key="1">
    <citation type="submission" date="2024-03" db="EMBL/GenBank/DDBJ databases">
        <authorList>
            <person name="Jo J.-H."/>
        </authorList>
    </citation>
    <scope>NUCLEOTIDE SEQUENCE [LARGE SCALE GENOMIC DNA]</scope>
    <source>
        <strain evidence="3 4">AS3R-12</strain>
    </source>
</reference>
<evidence type="ECO:0000259" key="2">
    <source>
        <dbReference type="Pfam" id="PF12740"/>
    </source>
</evidence>
<keyword evidence="1" id="KW-0732">Signal</keyword>
<name>A0ABU8S5Q1_9SPHN</name>
<comment type="caution">
    <text evidence="3">The sequence shown here is derived from an EMBL/GenBank/DDBJ whole genome shotgun (WGS) entry which is preliminary data.</text>
</comment>
<dbReference type="Pfam" id="PF12740">
    <property type="entry name" value="PETase"/>
    <property type="match status" value="1"/>
</dbReference>
<protein>
    <recommendedName>
        <fullName evidence="2">PET hydrolase/cutinase-like domain-containing protein</fullName>
    </recommendedName>
</protein>
<gene>
    <name evidence="3" type="ORF">WG900_02885</name>
</gene>
<dbReference type="EMBL" id="JBBHJY010000001">
    <property type="protein sequence ID" value="MEJ6008859.1"/>
    <property type="molecule type" value="Genomic_DNA"/>
</dbReference>
<dbReference type="Proteomes" id="UP001379235">
    <property type="component" value="Unassembled WGS sequence"/>
</dbReference>